<comment type="subcellular location">
    <subcellularLocation>
        <location evidence="1 7 8">Cytoplasm</location>
    </subcellularLocation>
</comment>
<comment type="similarity">
    <text evidence="7">Belongs to the MurCDEF family.</text>
</comment>
<gene>
    <name evidence="7" type="primary">murD</name>
    <name evidence="11" type="ORF">HMPREF2130_01395</name>
</gene>
<organism evidence="11 12">
    <name type="scientific">Oligella urethralis DNF00040</name>
    <dbReference type="NCBI Taxonomy" id="1401065"/>
    <lineage>
        <taxon>Bacteria</taxon>
        <taxon>Pseudomonadati</taxon>
        <taxon>Pseudomonadota</taxon>
        <taxon>Betaproteobacteria</taxon>
        <taxon>Burkholderiales</taxon>
        <taxon>Alcaligenaceae</taxon>
        <taxon>Oligella</taxon>
    </lineage>
</organism>
<keyword evidence="12" id="KW-1185">Reference proteome</keyword>
<feature type="domain" description="Mur ligase C-terminal" evidence="9">
    <location>
        <begin position="367"/>
        <end position="480"/>
    </location>
</feature>
<keyword evidence="7 8" id="KW-0133">Cell shape</keyword>
<dbReference type="GO" id="GO:0009252">
    <property type="term" value="P:peptidoglycan biosynthetic process"/>
    <property type="evidence" value="ECO:0007669"/>
    <property type="project" value="UniProtKB-UniRule"/>
</dbReference>
<evidence type="ECO:0000259" key="10">
    <source>
        <dbReference type="Pfam" id="PF08245"/>
    </source>
</evidence>
<dbReference type="eggNOG" id="COG0771">
    <property type="taxonomic scope" value="Bacteria"/>
</dbReference>
<dbReference type="NCBIfam" id="TIGR01087">
    <property type="entry name" value="murD"/>
    <property type="match status" value="1"/>
</dbReference>
<dbReference type="Pfam" id="PF02875">
    <property type="entry name" value="Mur_ligase_C"/>
    <property type="match status" value="1"/>
</dbReference>
<dbReference type="GO" id="GO:0008764">
    <property type="term" value="F:UDP-N-acetylmuramoylalanine-D-glutamate ligase activity"/>
    <property type="evidence" value="ECO:0007669"/>
    <property type="project" value="UniProtKB-UniRule"/>
</dbReference>
<name>A0A095ZCP8_9BURK</name>
<dbReference type="Pfam" id="PF08245">
    <property type="entry name" value="Mur_ligase_M"/>
    <property type="match status" value="1"/>
</dbReference>
<feature type="binding site" evidence="7">
    <location>
        <begin position="138"/>
        <end position="144"/>
    </location>
    <ligand>
        <name>ATP</name>
        <dbReference type="ChEBI" id="CHEBI:30616"/>
    </ligand>
</feature>
<dbReference type="GO" id="GO:0005524">
    <property type="term" value="F:ATP binding"/>
    <property type="evidence" value="ECO:0007669"/>
    <property type="project" value="UniProtKB-UniRule"/>
</dbReference>
<dbReference type="PANTHER" id="PTHR43692:SF1">
    <property type="entry name" value="UDP-N-ACETYLMURAMOYLALANINE--D-GLUTAMATE LIGASE"/>
    <property type="match status" value="1"/>
</dbReference>
<comment type="catalytic activity">
    <reaction evidence="7 8">
        <text>UDP-N-acetyl-alpha-D-muramoyl-L-alanine + D-glutamate + ATP = UDP-N-acetyl-alpha-D-muramoyl-L-alanyl-D-glutamate + ADP + phosphate + H(+)</text>
        <dbReference type="Rhea" id="RHEA:16429"/>
        <dbReference type="ChEBI" id="CHEBI:15378"/>
        <dbReference type="ChEBI" id="CHEBI:29986"/>
        <dbReference type="ChEBI" id="CHEBI:30616"/>
        <dbReference type="ChEBI" id="CHEBI:43474"/>
        <dbReference type="ChEBI" id="CHEBI:83898"/>
        <dbReference type="ChEBI" id="CHEBI:83900"/>
        <dbReference type="ChEBI" id="CHEBI:456216"/>
        <dbReference type="EC" id="6.3.2.9"/>
    </reaction>
</comment>
<dbReference type="PANTHER" id="PTHR43692">
    <property type="entry name" value="UDP-N-ACETYLMURAMOYLALANINE--D-GLUTAMATE LIGASE"/>
    <property type="match status" value="1"/>
</dbReference>
<feature type="domain" description="Mur ligase central" evidence="10">
    <location>
        <begin position="136"/>
        <end position="344"/>
    </location>
</feature>
<sequence>MAQHKDLSQSHVLVLGLGETGVASALWCLRQGAKLRIADTRDEPAGLAEIEAAAKAQPAAKISYALGAASLQASTLAGIDSLVLSPGLSPNASPVREFLSQAEAQGIEIIGEIELFARALRDLKASRDYACEVVAITGTNGKTTVTMMVRDMLETAGLTAVAAGNISPAALSALMHALDTDALPQVWVLELSSFQLATVQSLQPKASVVLNLSQDHLDWHVDWADYAQHKAKLLQLSETKVVARADPEVSAMVPEVAAVEVISFGEDEPSLLGDLGIQTLGGMSWLAASCDDEGFETPLSAGAKKRKAEASTRTPAHLKQLMPVEALPVKGRHNALNALAALALCRALGLNWSPLLRALAAFKAAPHRMNFVRSIAGVDFINDSKGTNVGATLAGINGLAQPLVVILGGLAKGQDFSPLLTPLQEKAKGIILIGRDAKLIEAALSATGLPIKHADSMQEAVVEAMRLATAGEIVLLSPACASMDMFSNYMQRGEAFAEAVQDLAHEYGEI</sequence>
<dbReference type="HAMAP" id="MF_00639">
    <property type="entry name" value="MurD"/>
    <property type="match status" value="1"/>
</dbReference>
<comment type="caution">
    <text evidence="11">The sequence shown here is derived from an EMBL/GenBank/DDBJ whole genome shotgun (WGS) entry which is preliminary data.</text>
</comment>
<dbReference type="AlphaFoldDB" id="A0A095ZCP8"/>
<dbReference type="GO" id="GO:0051301">
    <property type="term" value="P:cell division"/>
    <property type="evidence" value="ECO:0007669"/>
    <property type="project" value="UniProtKB-KW"/>
</dbReference>
<dbReference type="EC" id="6.3.2.9" evidence="7 8"/>
<dbReference type="Gene3D" id="3.40.50.720">
    <property type="entry name" value="NAD(P)-binding Rossmann-like Domain"/>
    <property type="match status" value="1"/>
</dbReference>
<dbReference type="InterPro" id="IPR004101">
    <property type="entry name" value="Mur_ligase_C"/>
</dbReference>
<keyword evidence="7 8" id="KW-0573">Peptidoglycan synthesis</keyword>
<evidence type="ECO:0000256" key="7">
    <source>
        <dbReference type="HAMAP-Rule" id="MF_00639"/>
    </source>
</evidence>
<evidence type="ECO:0000256" key="4">
    <source>
        <dbReference type="ARBA" id="ARBA00022598"/>
    </source>
</evidence>
<dbReference type="Proteomes" id="UP000029629">
    <property type="component" value="Unassembled WGS sequence"/>
</dbReference>
<dbReference type="SUPFAM" id="SSF51984">
    <property type="entry name" value="MurCD N-terminal domain"/>
    <property type="match status" value="1"/>
</dbReference>
<keyword evidence="5 7" id="KW-0547">Nucleotide-binding</keyword>
<dbReference type="Pfam" id="PF21799">
    <property type="entry name" value="MurD-like_N"/>
    <property type="match status" value="1"/>
</dbReference>
<protein>
    <recommendedName>
        <fullName evidence="7 8">UDP-N-acetylmuramoylalanine--D-glutamate ligase</fullName>
        <ecNumber evidence="7 8">6.3.2.9</ecNumber>
    </recommendedName>
    <alternativeName>
        <fullName evidence="7">D-glutamic acid-adding enzyme</fullName>
    </alternativeName>
    <alternativeName>
        <fullName evidence="7">UDP-N-acetylmuramoyl-L-alanyl-D-glutamate synthetase</fullName>
    </alternativeName>
</protein>
<dbReference type="InterPro" id="IPR013221">
    <property type="entry name" value="Mur_ligase_cen"/>
</dbReference>
<accession>A0A095ZCP8</accession>
<evidence type="ECO:0000256" key="6">
    <source>
        <dbReference type="ARBA" id="ARBA00022840"/>
    </source>
</evidence>
<dbReference type="OrthoDB" id="9809796at2"/>
<evidence type="ECO:0000313" key="11">
    <source>
        <dbReference type="EMBL" id="KGF32151.1"/>
    </source>
</evidence>
<dbReference type="InterPro" id="IPR036565">
    <property type="entry name" value="Mur-like_cat_sf"/>
</dbReference>
<keyword evidence="7 8" id="KW-0961">Cell wall biogenesis/degradation</keyword>
<keyword evidence="6 7" id="KW-0067">ATP-binding</keyword>
<evidence type="ECO:0000259" key="9">
    <source>
        <dbReference type="Pfam" id="PF02875"/>
    </source>
</evidence>
<dbReference type="SUPFAM" id="SSF53244">
    <property type="entry name" value="MurD-like peptide ligases, peptide-binding domain"/>
    <property type="match status" value="1"/>
</dbReference>
<comment type="function">
    <text evidence="7 8">Cell wall formation. Catalyzes the addition of glutamate to the nucleotide precursor UDP-N-acetylmuramoyl-L-alanine (UMA).</text>
</comment>
<keyword evidence="3 7" id="KW-0963">Cytoplasm</keyword>
<proteinExistence type="inferred from homology"/>
<dbReference type="GO" id="GO:0071555">
    <property type="term" value="P:cell wall organization"/>
    <property type="evidence" value="ECO:0007669"/>
    <property type="project" value="UniProtKB-KW"/>
</dbReference>
<evidence type="ECO:0000256" key="5">
    <source>
        <dbReference type="ARBA" id="ARBA00022741"/>
    </source>
</evidence>
<evidence type="ECO:0000256" key="3">
    <source>
        <dbReference type="ARBA" id="ARBA00022490"/>
    </source>
</evidence>
<dbReference type="EMBL" id="JRNI01000006">
    <property type="protein sequence ID" value="KGF32151.1"/>
    <property type="molecule type" value="Genomic_DNA"/>
</dbReference>
<evidence type="ECO:0000256" key="1">
    <source>
        <dbReference type="ARBA" id="ARBA00004496"/>
    </source>
</evidence>
<dbReference type="Gene3D" id="3.40.1190.10">
    <property type="entry name" value="Mur-like, catalytic domain"/>
    <property type="match status" value="1"/>
</dbReference>
<comment type="pathway">
    <text evidence="2 7 8">Cell wall biogenesis; peptidoglycan biosynthesis.</text>
</comment>
<dbReference type="SUPFAM" id="SSF53623">
    <property type="entry name" value="MurD-like peptide ligases, catalytic domain"/>
    <property type="match status" value="1"/>
</dbReference>
<dbReference type="Gene3D" id="3.90.190.20">
    <property type="entry name" value="Mur ligase, C-terminal domain"/>
    <property type="match status" value="1"/>
</dbReference>
<keyword evidence="7 8" id="KW-0131">Cell cycle</keyword>
<dbReference type="InterPro" id="IPR036615">
    <property type="entry name" value="Mur_ligase_C_dom_sf"/>
</dbReference>
<evidence type="ECO:0000313" key="12">
    <source>
        <dbReference type="Proteomes" id="UP000029629"/>
    </source>
</evidence>
<evidence type="ECO:0000256" key="8">
    <source>
        <dbReference type="RuleBase" id="RU003664"/>
    </source>
</evidence>
<keyword evidence="7 8" id="KW-0132">Cell division</keyword>
<dbReference type="UniPathway" id="UPA00219"/>
<dbReference type="RefSeq" id="WP_036557343.1">
    <property type="nucleotide sequence ID" value="NZ_JRNI01000006.1"/>
</dbReference>
<evidence type="ECO:0000256" key="2">
    <source>
        <dbReference type="ARBA" id="ARBA00004752"/>
    </source>
</evidence>
<dbReference type="GO" id="GO:0005737">
    <property type="term" value="C:cytoplasm"/>
    <property type="evidence" value="ECO:0007669"/>
    <property type="project" value="UniProtKB-SubCell"/>
</dbReference>
<dbReference type="InterPro" id="IPR005762">
    <property type="entry name" value="MurD"/>
</dbReference>
<reference evidence="11 12" key="1">
    <citation type="submission" date="2014-07" db="EMBL/GenBank/DDBJ databases">
        <authorList>
            <person name="McCorrison J."/>
            <person name="Sanka R."/>
            <person name="Torralba M."/>
            <person name="Gillis M."/>
            <person name="Haft D.H."/>
            <person name="Methe B."/>
            <person name="Sutton G."/>
            <person name="Nelson K.E."/>
        </authorList>
    </citation>
    <scope>NUCLEOTIDE SEQUENCE [LARGE SCALE GENOMIC DNA]</scope>
    <source>
        <strain evidence="11 12">DNF00040</strain>
    </source>
</reference>
<dbReference type="GO" id="GO:0008360">
    <property type="term" value="P:regulation of cell shape"/>
    <property type="evidence" value="ECO:0007669"/>
    <property type="project" value="UniProtKB-KW"/>
</dbReference>
<keyword evidence="4 7" id="KW-0436">Ligase</keyword>